<dbReference type="Proteomes" id="UP001596087">
    <property type="component" value="Unassembled WGS sequence"/>
</dbReference>
<evidence type="ECO:0000313" key="3">
    <source>
        <dbReference type="EMBL" id="MFC5176101.1"/>
    </source>
</evidence>
<organism evidence="3 4">
    <name type="scientific">Nocardioides taihuensis</name>
    <dbReference type="NCBI Taxonomy" id="1835606"/>
    <lineage>
        <taxon>Bacteria</taxon>
        <taxon>Bacillati</taxon>
        <taxon>Actinomycetota</taxon>
        <taxon>Actinomycetes</taxon>
        <taxon>Propionibacteriales</taxon>
        <taxon>Nocardioidaceae</taxon>
        <taxon>Nocardioides</taxon>
    </lineage>
</organism>
<dbReference type="PROSITE" id="PS51318">
    <property type="entry name" value="TAT"/>
    <property type="match status" value="1"/>
</dbReference>
<dbReference type="InterPro" id="IPR006311">
    <property type="entry name" value="TAT_signal"/>
</dbReference>
<keyword evidence="4" id="KW-1185">Reference proteome</keyword>
<dbReference type="Pfam" id="PF08486">
    <property type="entry name" value="SpoIID"/>
    <property type="match status" value="1"/>
</dbReference>
<dbReference type="PANTHER" id="PTHR30032:SF4">
    <property type="entry name" value="AMIDASE ENHANCER"/>
    <property type="match status" value="1"/>
</dbReference>
<evidence type="ECO:0000259" key="2">
    <source>
        <dbReference type="Pfam" id="PF08486"/>
    </source>
</evidence>
<dbReference type="NCBIfam" id="TIGR02669">
    <property type="entry name" value="SpoIID_LytB"/>
    <property type="match status" value="1"/>
</dbReference>
<gene>
    <name evidence="3" type="ORF">ACFPGP_05415</name>
</gene>
<dbReference type="InterPro" id="IPR051922">
    <property type="entry name" value="Bact_Sporulation_Assoc"/>
</dbReference>
<comment type="caution">
    <text evidence="3">The sequence shown here is derived from an EMBL/GenBank/DDBJ whole genome shotgun (WGS) entry which is preliminary data.</text>
</comment>
<reference evidence="4" key="1">
    <citation type="journal article" date="2019" name="Int. J. Syst. Evol. Microbiol.">
        <title>The Global Catalogue of Microorganisms (GCM) 10K type strain sequencing project: providing services to taxonomists for standard genome sequencing and annotation.</title>
        <authorList>
            <consortium name="The Broad Institute Genomics Platform"/>
            <consortium name="The Broad Institute Genome Sequencing Center for Infectious Disease"/>
            <person name="Wu L."/>
            <person name="Ma J."/>
        </authorList>
    </citation>
    <scope>NUCLEOTIDE SEQUENCE [LARGE SCALE GENOMIC DNA]</scope>
    <source>
        <strain evidence="4">DFY41</strain>
    </source>
</reference>
<feature type="signal peptide" evidence="1">
    <location>
        <begin position="1"/>
        <end position="35"/>
    </location>
</feature>
<dbReference type="EMBL" id="JBHSKD010000004">
    <property type="protein sequence ID" value="MFC5176101.1"/>
    <property type="molecule type" value="Genomic_DNA"/>
</dbReference>
<evidence type="ECO:0000256" key="1">
    <source>
        <dbReference type="SAM" id="SignalP"/>
    </source>
</evidence>
<proteinExistence type="predicted"/>
<dbReference type="InterPro" id="IPR013486">
    <property type="entry name" value="SpoIID/LytB"/>
</dbReference>
<name>A0ABW0BFL8_9ACTN</name>
<feature type="chain" id="PRO_5046202916" evidence="1">
    <location>
        <begin position="36"/>
        <end position="411"/>
    </location>
</feature>
<accession>A0ABW0BFL8</accession>
<protein>
    <submittedName>
        <fullName evidence="3">SpoIID/LytB domain-containing protein</fullName>
    </submittedName>
</protein>
<keyword evidence="1" id="KW-0732">Signal</keyword>
<dbReference type="RefSeq" id="WP_378587896.1">
    <property type="nucleotide sequence ID" value="NZ_JBHSKD010000004.1"/>
</dbReference>
<evidence type="ECO:0000313" key="4">
    <source>
        <dbReference type="Proteomes" id="UP001596087"/>
    </source>
</evidence>
<sequence>MHPNRRRLLALVARLLLAVAIALPLAALVPGRAPATTADTWSVPRQAWVKISGHGYGHGRGMSQYGAEGAAREGLTYKQIIDFYYPDARWSQAKKRIAVLITADTSDDLVVKVRRGLRVHDAAEKTITRLPDLSDRDATMWRIRAGDDGRDRVAWFNGRWHLYGALDGRGGFSRKQGKPVTLVTPSGATAYRGRLWSRAPSAGGTARDAVNVVSLENYLRGVVPMEMPALWHPAAVRAQAVAARTYATYERAHPRARHYQICDTWSCQVYGGVAAEHPASDAAVEKTAGKVLTWRGEPALTQFASSSGGWTVSGSVPYLPAQKDPYDGWSGNSVHSWSLRLTDTQLESHWPSIGNLTRISVLDRDGNGDWGGRVQSLRLVGSAGRVTVSGDTFRSVLGLRSDWITFGVRSR</sequence>
<feature type="domain" description="Sporulation stage II protein D amidase enhancer LytB N-terminal" evidence="2">
    <location>
        <begin position="208"/>
        <end position="294"/>
    </location>
</feature>
<dbReference type="PANTHER" id="PTHR30032">
    <property type="entry name" value="N-ACETYLMURAMOYL-L-ALANINE AMIDASE-RELATED"/>
    <property type="match status" value="1"/>
</dbReference>
<dbReference type="InterPro" id="IPR013693">
    <property type="entry name" value="SpoIID/LytB_N"/>
</dbReference>